<reference evidence="2" key="1">
    <citation type="journal article" date="2018" name="BMC Genomics">
        <title>Genomic insights into host adaptation between the wheat stripe rust pathogen (Puccinia striiformis f. sp. tritici) and the barley stripe rust pathogen (Puccinia striiformis f. sp. hordei).</title>
        <authorList>
            <person name="Xia C."/>
            <person name="Wang M."/>
            <person name="Yin C."/>
            <person name="Cornejo O.E."/>
            <person name="Hulbert S.H."/>
            <person name="Chen X."/>
        </authorList>
    </citation>
    <scope>NUCLEOTIDE SEQUENCE [LARGE SCALE GENOMIC DNA]</scope>
    <source>
        <strain evidence="2">93-210</strain>
    </source>
</reference>
<proteinExistence type="predicted"/>
<accession>A0ACC0DT43</accession>
<reference evidence="2" key="2">
    <citation type="journal article" date="2018" name="Mol. Plant Microbe Interact.">
        <title>Genome sequence resources for the wheat stripe rust pathogen (Puccinia striiformis f. sp. tritici) and the barley stripe rust pathogen (Puccinia striiformis f. sp. hordei).</title>
        <authorList>
            <person name="Xia C."/>
            <person name="Wang M."/>
            <person name="Yin C."/>
            <person name="Cornejo O.E."/>
            <person name="Hulbert S.H."/>
            <person name="Chen X."/>
        </authorList>
    </citation>
    <scope>NUCLEOTIDE SEQUENCE [LARGE SCALE GENOMIC DNA]</scope>
    <source>
        <strain evidence="2">93-210</strain>
    </source>
</reference>
<gene>
    <name evidence="1" type="ORF">MJO28_014939</name>
</gene>
<reference evidence="1 2" key="3">
    <citation type="journal article" date="2022" name="Microbiol. Spectr.">
        <title>Folding features and dynamics of 3D genome architecture in plant fungal pathogens.</title>
        <authorList>
            <person name="Xia C."/>
        </authorList>
    </citation>
    <scope>NUCLEOTIDE SEQUENCE [LARGE SCALE GENOMIC DNA]</scope>
    <source>
        <strain evidence="1 2">93-210</strain>
    </source>
</reference>
<dbReference type="EMBL" id="CM045880">
    <property type="protein sequence ID" value="KAI7938019.1"/>
    <property type="molecule type" value="Genomic_DNA"/>
</dbReference>
<dbReference type="Proteomes" id="UP001060170">
    <property type="component" value="Chromosome 16"/>
</dbReference>
<evidence type="ECO:0000313" key="2">
    <source>
        <dbReference type="Proteomes" id="UP001060170"/>
    </source>
</evidence>
<protein>
    <submittedName>
        <fullName evidence="1">Uncharacterized protein</fullName>
    </submittedName>
</protein>
<name>A0ACC0DT43_9BASI</name>
<keyword evidence="2" id="KW-1185">Reference proteome</keyword>
<evidence type="ECO:0000313" key="1">
    <source>
        <dbReference type="EMBL" id="KAI7938019.1"/>
    </source>
</evidence>
<sequence>MPADVGLAFKATHGVKSDKTRLTLALTCNADGSEKKPLLFIGKSKKPRSFKGHMAKYYNYEYAHNSTAWMTAEIFQRWIKSWNSKLKEEDRNILLLLDNFRGHTLPNGGLSNIRVKFFSPNPTSHVHPLDAGIIKCFKSYYQKKAILQSINLFTKEMDKAEKTPMKSMFKVDQLLTMRMSQKAWDSVSAPTLANCWGVTKIIKNSPNSCLEVINKSIENGTTALESQLNTLESIGAVLPQNRMSLSKLLDLEGENNHTLQMCSDEEIFASVQDDDNEEDLGDCNPESKEPGIPRPSKKEMCKKIDEPLEVEPEANKQPLKKKKGLTPRKIAEEKTTPLKKSTTSTAPPSKKKSSTNVALTPRNEATDLVPPSQKSSPSNKAPPADLTDQKGSRSKNYDDEEDVKICHSWLEVSQDPLNSTNQAGDTFWKRAGEQYESTRDDDALYRTWSSVKSRWQILQHAVNKFCGAVQHVKLANKSGKTIQDHITKALAYYKATSEKVKKFTHMQCYYVLYKAPKWLEHCAEQEKKEKEASKKKKKVDDNGTIKSVDLDSIKDDRASDASPVKSNAGGRPPGNRKAKDLVAKAREDKQFKDDITSVHRDLAQQTKTQNDILAAQREALTTLADHDVMLTNLVTVSKASRPFFEWSQKKVLDKVKKERAEFKKKKKAEEQEEAKKKALVDVIESREEEGKEERDDDDENQGDEDEDEDEDDEEEIDT</sequence>
<organism evidence="1 2">
    <name type="scientific">Puccinia striiformis f. sp. tritici</name>
    <dbReference type="NCBI Taxonomy" id="168172"/>
    <lineage>
        <taxon>Eukaryota</taxon>
        <taxon>Fungi</taxon>
        <taxon>Dikarya</taxon>
        <taxon>Basidiomycota</taxon>
        <taxon>Pucciniomycotina</taxon>
        <taxon>Pucciniomycetes</taxon>
        <taxon>Pucciniales</taxon>
        <taxon>Pucciniaceae</taxon>
        <taxon>Puccinia</taxon>
    </lineage>
</organism>
<comment type="caution">
    <text evidence="1">The sequence shown here is derived from an EMBL/GenBank/DDBJ whole genome shotgun (WGS) entry which is preliminary data.</text>
</comment>